<dbReference type="Proteomes" id="UP000179807">
    <property type="component" value="Unassembled WGS sequence"/>
</dbReference>
<evidence type="ECO:0000313" key="3">
    <source>
        <dbReference type="Proteomes" id="UP000179807"/>
    </source>
</evidence>
<protein>
    <submittedName>
        <fullName evidence="2">Uncharacterized protein</fullName>
    </submittedName>
</protein>
<feature type="region of interest" description="Disordered" evidence="1">
    <location>
        <begin position="183"/>
        <end position="205"/>
    </location>
</feature>
<keyword evidence="3" id="KW-1185">Reference proteome</keyword>
<dbReference type="GeneID" id="94848549"/>
<evidence type="ECO:0000313" key="2">
    <source>
        <dbReference type="EMBL" id="OHT16781.1"/>
    </source>
</evidence>
<feature type="region of interest" description="Disordered" evidence="1">
    <location>
        <begin position="359"/>
        <end position="390"/>
    </location>
</feature>
<sequence>MNVVEVAIKSIDNVSIQSDDPIKIFFIIQNSERYTVQKSNYYDLSDSIPIDELFTITSRNHLVDAVIISFFFKTESVKYNPIGTVRYLVNDLKQAKEVSGNLPIFTFAGEENDSNGSINVTFTYANLGSEDTESETLEPIKGLIGRFNDGEEMNVEEELSKLNLSPGLVRILVKFVFKAKSRSNKRPEASENDNNESEYSEYSDSFSDFDDLPFRRRKRKRAPAAFHAYSGQGRRIDGVDENAFKFKSKTKKAKAYKRRKAILKESGDGMTTGAMAIHQRNKSLNATLKNLNIDPEKLKIFADFKAILEKNNEVLDKAKTESKGMENGIIRAPLTTVTLRTLGYCIESTEQLIEQIKSGKFAKETAPEAPPQTPTQPQHRHRRAMSISKK</sequence>
<feature type="compositionally biased region" description="Basic residues" evidence="1">
    <location>
        <begin position="378"/>
        <end position="390"/>
    </location>
</feature>
<dbReference type="VEuPathDB" id="TrichDB:TRFO_41552"/>
<reference evidence="2" key="1">
    <citation type="submission" date="2016-10" db="EMBL/GenBank/DDBJ databases">
        <authorList>
            <person name="Benchimol M."/>
            <person name="Almeida L.G."/>
            <person name="Vasconcelos A.T."/>
            <person name="Perreira-Neves A."/>
            <person name="Rosa I.A."/>
            <person name="Tasca T."/>
            <person name="Bogo M.R."/>
            <person name="de Souza W."/>
        </authorList>
    </citation>
    <scope>NUCLEOTIDE SEQUENCE [LARGE SCALE GENOMIC DNA]</scope>
    <source>
        <strain evidence="2">K</strain>
    </source>
</reference>
<comment type="caution">
    <text evidence="2">The sequence shown here is derived from an EMBL/GenBank/DDBJ whole genome shotgun (WGS) entry which is preliminary data.</text>
</comment>
<dbReference type="AlphaFoldDB" id="A0A1J4L4C6"/>
<dbReference type="RefSeq" id="XP_068369917.1">
    <property type="nucleotide sequence ID" value="XM_068513845.1"/>
</dbReference>
<dbReference type="EMBL" id="MLAK01000070">
    <property type="protein sequence ID" value="OHT16781.1"/>
    <property type="molecule type" value="Genomic_DNA"/>
</dbReference>
<gene>
    <name evidence="2" type="ORF">TRFO_41552</name>
</gene>
<name>A0A1J4L4C6_9EUKA</name>
<accession>A0A1J4L4C6</accession>
<organism evidence="2 3">
    <name type="scientific">Tritrichomonas foetus</name>
    <dbReference type="NCBI Taxonomy" id="1144522"/>
    <lineage>
        <taxon>Eukaryota</taxon>
        <taxon>Metamonada</taxon>
        <taxon>Parabasalia</taxon>
        <taxon>Tritrichomonadida</taxon>
        <taxon>Tritrichomonadidae</taxon>
        <taxon>Tritrichomonas</taxon>
    </lineage>
</organism>
<evidence type="ECO:0000256" key="1">
    <source>
        <dbReference type="SAM" id="MobiDB-lite"/>
    </source>
</evidence>
<feature type="compositionally biased region" description="Acidic residues" evidence="1">
    <location>
        <begin position="190"/>
        <end position="205"/>
    </location>
</feature>
<proteinExistence type="predicted"/>